<evidence type="ECO:0000256" key="1">
    <source>
        <dbReference type="ARBA" id="ARBA00009437"/>
    </source>
</evidence>
<dbReference type="eggNOG" id="COG0583">
    <property type="taxonomic scope" value="Bacteria"/>
</dbReference>
<evidence type="ECO:0000313" key="6">
    <source>
        <dbReference type="EMBL" id="EGJ48603.1"/>
    </source>
</evidence>
<dbReference type="Proteomes" id="UP000007844">
    <property type="component" value="Chromosome"/>
</dbReference>
<sequence>MELRHLRTFRTVATLMSFNKASKVLNYAQSSISVQIQALERDLDNRLFDRRGKKLFLTDAGRELLVYCDRLLALADEARERVTAQGVRQGTLNVRVPESLGLMLLPGLLGRFRQSFPDIRLALHACSAESLPRDLFEGVYDLAFLLAESVDAAVLQVERLGCMEIVPVAAPGHTLTDTGRIPLAMLAAQPLLLGTSDCSYRKSFERLLAGEGLTPASLTEVAGMELLKRLVAEGAGYTMLPWPMAREEMQAGRMVVVDCPEARLEVAVLMITHRDKWHCAVLRAFMDMARQEATRIGLL</sequence>
<evidence type="ECO:0000256" key="4">
    <source>
        <dbReference type="ARBA" id="ARBA00023163"/>
    </source>
</evidence>
<keyword evidence="7" id="KW-1185">Reference proteome</keyword>
<dbReference type="PANTHER" id="PTHR30126">
    <property type="entry name" value="HTH-TYPE TRANSCRIPTIONAL REGULATOR"/>
    <property type="match status" value="1"/>
</dbReference>
<evidence type="ECO:0000256" key="2">
    <source>
        <dbReference type="ARBA" id="ARBA00023015"/>
    </source>
</evidence>
<proteinExistence type="inferred from homology"/>
<comment type="similarity">
    <text evidence="1">Belongs to the LysR transcriptional regulatory family.</text>
</comment>
<dbReference type="Pfam" id="PF03466">
    <property type="entry name" value="LysR_substrate"/>
    <property type="match status" value="1"/>
</dbReference>
<dbReference type="GO" id="GO:0003700">
    <property type="term" value="F:DNA-binding transcription factor activity"/>
    <property type="evidence" value="ECO:0007669"/>
    <property type="project" value="InterPro"/>
</dbReference>
<accession>F3YTZ7</accession>
<gene>
    <name evidence="6" type="ORF">Desaf_0245</name>
</gene>
<keyword evidence="3" id="KW-0238">DNA-binding</keyword>
<dbReference type="CDD" id="cd05466">
    <property type="entry name" value="PBP2_LTTR_substrate"/>
    <property type="match status" value="1"/>
</dbReference>
<keyword evidence="4" id="KW-0804">Transcription</keyword>
<dbReference type="HOGENOM" id="CLU_039613_6_1_7"/>
<dbReference type="InterPro" id="IPR036390">
    <property type="entry name" value="WH_DNA-bd_sf"/>
</dbReference>
<dbReference type="PRINTS" id="PR00039">
    <property type="entry name" value="HTHLYSR"/>
</dbReference>
<dbReference type="SUPFAM" id="SSF53850">
    <property type="entry name" value="Periplasmic binding protein-like II"/>
    <property type="match status" value="1"/>
</dbReference>
<evidence type="ECO:0000313" key="7">
    <source>
        <dbReference type="Proteomes" id="UP000007844"/>
    </source>
</evidence>
<dbReference type="Gene3D" id="3.40.190.290">
    <property type="match status" value="1"/>
</dbReference>
<dbReference type="PANTHER" id="PTHR30126:SF40">
    <property type="entry name" value="HTH-TYPE TRANSCRIPTIONAL REGULATOR GLTR"/>
    <property type="match status" value="1"/>
</dbReference>
<dbReference type="EMBL" id="CP003221">
    <property type="protein sequence ID" value="EGJ48603.1"/>
    <property type="molecule type" value="Genomic_DNA"/>
</dbReference>
<dbReference type="InterPro" id="IPR005119">
    <property type="entry name" value="LysR_subst-bd"/>
</dbReference>
<keyword evidence="2" id="KW-0805">Transcription regulation</keyword>
<reference evidence="6 7" key="1">
    <citation type="journal article" date="2011" name="J. Bacteriol.">
        <title>Genome sequence of the mercury-methylating and pleomorphic Desulfovibrio africanus Strain Walvis Bay.</title>
        <authorList>
            <person name="Brown S.D."/>
            <person name="Wall J.D."/>
            <person name="Kucken A.M."/>
            <person name="Gilmour C.C."/>
            <person name="Podar M."/>
            <person name="Brandt C.C."/>
            <person name="Teshima H."/>
            <person name="Detter J.C."/>
            <person name="Han C.S."/>
            <person name="Land M.L."/>
            <person name="Lucas S."/>
            <person name="Han J."/>
            <person name="Pennacchio L."/>
            <person name="Nolan M."/>
            <person name="Pitluck S."/>
            <person name="Woyke T."/>
            <person name="Goodwin L."/>
            <person name="Palumbo A.V."/>
            <person name="Elias D.A."/>
        </authorList>
    </citation>
    <scope>NUCLEOTIDE SEQUENCE [LARGE SCALE GENOMIC DNA]</scope>
    <source>
        <strain evidence="6 7">Walvis Bay</strain>
    </source>
</reference>
<dbReference type="Gene3D" id="1.10.10.10">
    <property type="entry name" value="Winged helix-like DNA-binding domain superfamily/Winged helix DNA-binding domain"/>
    <property type="match status" value="1"/>
</dbReference>
<evidence type="ECO:0000256" key="3">
    <source>
        <dbReference type="ARBA" id="ARBA00023125"/>
    </source>
</evidence>
<dbReference type="SUPFAM" id="SSF46785">
    <property type="entry name" value="Winged helix' DNA-binding domain"/>
    <property type="match status" value="1"/>
</dbReference>
<organism evidence="6 7">
    <name type="scientific">Desulfocurvibacter africanus subsp. africanus str. Walvis Bay</name>
    <dbReference type="NCBI Taxonomy" id="690850"/>
    <lineage>
        <taxon>Bacteria</taxon>
        <taxon>Pseudomonadati</taxon>
        <taxon>Thermodesulfobacteriota</taxon>
        <taxon>Desulfovibrionia</taxon>
        <taxon>Desulfovibrionales</taxon>
        <taxon>Desulfovibrionaceae</taxon>
        <taxon>Desulfocurvibacter</taxon>
    </lineage>
</organism>
<protein>
    <submittedName>
        <fullName evidence="6">Transcriptional regulator, LysR family</fullName>
    </submittedName>
</protein>
<dbReference type="GO" id="GO:0000976">
    <property type="term" value="F:transcription cis-regulatory region binding"/>
    <property type="evidence" value="ECO:0007669"/>
    <property type="project" value="TreeGrafter"/>
</dbReference>
<dbReference type="AlphaFoldDB" id="F3YTZ7"/>
<dbReference type="RefSeq" id="WP_014258462.1">
    <property type="nucleotide sequence ID" value="NC_016629.1"/>
</dbReference>
<dbReference type="STRING" id="690850.Desaf_0245"/>
<dbReference type="PROSITE" id="PS50931">
    <property type="entry name" value="HTH_LYSR"/>
    <property type="match status" value="1"/>
</dbReference>
<dbReference type="Pfam" id="PF00126">
    <property type="entry name" value="HTH_1"/>
    <property type="match status" value="1"/>
</dbReference>
<dbReference type="FunFam" id="1.10.10.10:FF:000001">
    <property type="entry name" value="LysR family transcriptional regulator"/>
    <property type="match status" value="1"/>
</dbReference>
<dbReference type="InterPro" id="IPR000847">
    <property type="entry name" value="LysR_HTH_N"/>
</dbReference>
<dbReference type="KEGG" id="daf:Desaf_0245"/>
<dbReference type="InterPro" id="IPR036388">
    <property type="entry name" value="WH-like_DNA-bd_sf"/>
</dbReference>
<feature type="domain" description="HTH lysR-type" evidence="5">
    <location>
        <begin position="1"/>
        <end position="58"/>
    </location>
</feature>
<evidence type="ECO:0000259" key="5">
    <source>
        <dbReference type="PROSITE" id="PS50931"/>
    </source>
</evidence>
<name>F3YTZ7_DESAF</name>